<protein>
    <submittedName>
        <fullName evidence="1">Uncharacterized protein</fullName>
    </submittedName>
</protein>
<name>A0A9J6A904_SOLCO</name>
<accession>A0A9J6A904</accession>
<sequence>MLGLGGPFLAITSAPELTGSHAKSSTVRVKDQAASSGLHFLKVKALSFGRDFHVGQDDIGDLTSEDGRFGAAAGQEQARPGWGCVWGGFWVGGLCGRAQLVG</sequence>
<reference evidence="1 2" key="1">
    <citation type="submission" date="2020-09" db="EMBL/GenBank/DDBJ databases">
        <title>De no assembly of potato wild relative species, Solanum commersonii.</title>
        <authorList>
            <person name="Cho K."/>
        </authorList>
    </citation>
    <scope>NUCLEOTIDE SEQUENCE [LARGE SCALE GENOMIC DNA]</scope>
    <source>
        <strain evidence="1">LZ3.2</strain>
        <tissue evidence="1">Leaf</tissue>
    </source>
</reference>
<proteinExistence type="predicted"/>
<gene>
    <name evidence="1" type="ORF">H5410_005981</name>
</gene>
<dbReference type="EMBL" id="JACXVP010000002">
    <property type="protein sequence ID" value="KAG5620763.1"/>
    <property type="molecule type" value="Genomic_DNA"/>
</dbReference>
<dbReference type="Proteomes" id="UP000824120">
    <property type="component" value="Chromosome 2"/>
</dbReference>
<dbReference type="AlphaFoldDB" id="A0A9J6A904"/>
<evidence type="ECO:0000313" key="1">
    <source>
        <dbReference type="EMBL" id="KAG5620763.1"/>
    </source>
</evidence>
<comment type="caution">
    <text evidence="1">The sequence shown here is derived from an EMBL/GenBank/DDBJ whole genome shotgun (WGS) entry which is preliminary data.</text>
</comment>
<keyword evidence="2" id="KW-1185">Reference proteome</keyword>
<evidence type="ECO:0000313" key="2">
    <source>
        <dbReference type="Proteomes" id="UP000824120"/>
    </source>
</evidence>
<organism evidence="1 2">
    <name type="scientific">Solanum commersonii</name>
    <name type="common">Commerson's wild potato</name>
    <name type="synonym">Commerson's nightshade</name>
    <dbReference type="NCBI Taxonomy" id="4109"/>
    <lineage>
        <taxon>Eukaryota</taxon>
        <taxon>Viridiplantae</taxon>
        <taxon>Streptophyta</taxon>
        <taxon>Embryophyta</taxon>
        <taxon>Tracheophyta</taxon>
        <taxon>Spermatophyta</taxon>
        <taxon>Magnoliopsida</taxon>
        <taxon>eudicotyledons</taxon>
        <taxon>Gunneridae</taxon>
        <taxon>Pentapetalae</taxon>
        <taxon>asterids</taxon>
        <taxon>lamiids</taxon>
        <taxon>Solanales</taxon>
        <taxon>Solanaceae</taxon>
        <taxon>Solanoideae</taxon>
        <taxon>Solaneae</taxon>
        <taxon>Solanum</taxon>
    </lineage>
</organism>